<dbReference type="AlphaFoldDB" id="A0A0C1V4M3"/>
<dbReference type="GO" id="GO:0004519">
    <property type="term" value="F:endonuclease activity"/>
    <property type="evidence" value="ECO:0007669"/>
    <property type="project" value="UniProtKB-KW"/>
</dbReference>
<organism evidence="2">
    <name type="scientific">Lyngbya confervoides BDU141951</name>
    <dbReference type="NCBI Taxonomy" id="1574623"/>
    <lineage>
        <taxon>Bacteria</taxon>
        <taxon>Bacillati</taxon>
        <taxon>Cyanobacteriota</taxon>
        <taxon>Cyanophyceae</taxon>
        <taxon>Oscillatoriophycideae</taxon>
        <taxon>Oscillatoriales</taxon>
        <taxon>Microcoleaceae</taxon>
        <taxon>Lyngbya</taxon>
    </lineage>
</organism>
<keyword evidence="2" id="KW-0540">Nuclease</keyword>
<dbReference type="EMBL" id="JTHE02000003">
    <property type="protein sequence ID" value="NEV66901.1"/>
    <property type="molecule type" value="Genomic_DNA"/>
</dbReference>
<sequence>MYDLPSEFPEEPGLPDEFHDLQPQLLSRTLRLTAYSQENWFTGTDLNVYYDPTHVLWHKRPDWFLALNVPRLYNGDDLRMSYVVWQEQQPPHVIVEFLSPKTEREDLGRFYRAQDRVIDPRADQFPPPLAPVNTPPSKVEVYEQYLGVKHYIVYSRYTRRLRYFQLVSGRFQEQTLQAENPRIWLADLDIGLGIWQGNFEGVPSAWLRWCDRAGNWFLTDTEAAQQRAERLAERLRSLGIDPDDID</sequence>
<proteinExistence type="predicted"/>
<protein>
    <submittedName>
        <fullName evidence="2">Uma2 family endonuclease</fullName>
    </submittedName>
</protein>
<comment type="caution">
    <text evidence="2">The sequence shown here is derived from an EMBL/GenBank/DDBJ whole genome shotgun (WGS) entry which is preliminary data.</text>
</comment>
<keyword evidence="2" id="KW-0378">Hydrolase</keyword>
<dbReference type="PANTHER" id="PTHR33352:SF3">
    <property type="entry name" value="SLR1612 PROTEIN"/>
    <property type="match status" value="1"/>
</dbReference>
<reference evidence="2" key="3">
    <citation type="submission" date="2020-02" db="EMBL/GenBank/DDBJ databases">
        <authorList>
            <person name="Sarangi A.N."/>
            <person name="Ghosh S."/>
            <person name="Mukherjee M."/>
            <person name="Tripathy S."/>
        </authorList>
    </citation>
    <scope>NUCLEOTIDE SEQUENCE</scope>
    <source>
        <strain evidence="2">BDU141951</strain>
    </source>
</reference>
<dbReference type="PANTHER" id="PTHR33352">
    <property type="entry name" value="SLR1095 PROTEIN"/>
    <property type="match status" value="1"/>
</dbReference>
<reference evidence="2" key="2">
    <citation type="journal article" date="2015" name="Genome Announc.">
        <title>Draft Genome Sequence of Filamentous Marine Cyanobacterium Lyngbya confervoides Strain BDU141951.</title>
        <authorList>
            <person name="Chandrababunaidu M.M."/>
            <person name="Sen D."/>
            <person name="Tripathy S."/>
        </authorList>
    </citation>
    <scope>NUCLEOTIDE SEQUENCE</scope>
    <source>
        <strain evidence="2">BDU141951</strain>
    </source>
</reference>
<accession>A0A0C1V4M3</accession>
<dbReference type="InterPro" id="IPR008538">
    <property type="entry name" value="Uma2"/>
</dbReference>
<dbReference type="Pfam" id="PF05685">
    <property type="entry name" value="Uma2"/>
    <property type="match status" value="1"/>
</dbReference>
<gene>
    <name evidence="2" type="ORF">QQ91_007205</name>
</gene>
<evidence type="ECO:0000313" key="2">
    <source>
        <dbReference type="EMBL" id="NEV66901.1"/>
    </source>
</evidence>
<dbReference type="CDD" id="cd06260">
    <property type="entry name" value="DUF820-like"/>
    <property type="match status" value="1"/>
</dbReference>
<feature type="domain" description="Putative restriction endonuclease" evidence="1">
    <location>
        <begin position="12"/>
        <end position="181"/>
    </location>
</feature>
<reference evidence="2" key="1">
    <citation type="submission" date="2014-11" db="EMBL/GenBank/DDBJ databases">
        <authorList>
            <person name="Malar M.C."/>
            <person name="Sen D."/>
            <person name="Tripathy S."/>
        </authorList>
    </citation>
    <scope>NUCLEOTIDE SEQUENCE</scope>
    <source>
        <strain evidence="2">BDU141951</strain>
    </source>
</reference>
<name>A0A0C1V4M3_9CYAN</name>
<evidence type="ECO:0000259" key="1">
    <source>
        <dbReference type="Pfam" id="PF05685"/>
    </source>
</evidence>
<keyword evidence="2" id="KW-0255">Endonuclease</keyword>